<dbReference type="GeneID" id="91567517"/>
<protein>
    <submittedName>
        <fullName evidence="1">Phenylpropionate dioxygenase-like ring-hydroxylating dioxygenase large terminal subunit</fullName>
    </submittedName>
</protein>
<dbReference type="RefSeq" id="WP_245381356.1">
    <property type="nucleotide sequence ID" value="NZ_JAGIOH010000001.1"/>
</dbReference>
<gene>
    <name evidence="1" type="ORF">JO379_000640</name>
</gene>
<reference evidence="1 2" key="1">
    <citation type="submission" date="2021-03" db="EMBL/GenBank/DDBJ databases">
        <title>Sequencing the genomes of 1000 actinobacteria strains.</title>
        <authorList>
            <person name="Klenk H.-P."/>
        </authorList>
    </citation>
    <scope>NUCLEOTIDE SEQUENCE [LARGE SCALE GENOMIC DNA]</scope>
    <source>
        <strain evidence="1 2">DSM 41480</strain>
    </source>
</reference>
<accession>A0ABS4XXB4</accession>
<evidence type="ECO:0000313" key="1">
    <source>
        <dbReference type="EMBL" id="MBP2401171.1"/>
    </source>
</evidence>
<dbReference type="EMBL" id="JAGIOH010000001">
    <property type="protein sequence ID" value="MBP2401171.1"/>
    <property type="molecule type" value="Genomic_DNA"/>
</dbReference>
<comment type="caution">
    <text evidence="1">The sequence shown here is derived from an EMBL/GenBank/DDBJ whole genome shotgun (WGS) entry which is preliminary data.</text>
</comment>
<organism evidence="1 2">
    <name type="scientific">Streptomyces syringium</name>
    <dbReference type="NCBI Taxonomy" id="76729"/>
    <lineage>
        <taxon>Bacteria</taxon>
        <taxon>Bacillati</taxon>
        <taxon>Actinomycetota</taxon>
        <taxon>Actinomycetes</taxon>
        <taxon>Kitasatosporales</taxon>
        <taxon>Streptomycetaceae</taxon>
        <taxon>Streptomyces</taxon>
    </lineage>
</organism>
<sequence>MFRFPAVERHGIVWAFNGEEPLFDIPHLPYPEEEMVVRRTVLKEMPVEPWLVQAHTMDLQHLSLPHDFTLDEDPNDSVRVGPYSVGFDLRARLRGGPHFDVRVDIHGTNIFWQTGTLDGRWFFWIAPLAIPGPGRSRATFVYGARREDGEDTAATEAFLDRARTAMMALFDDDTPVLGTIRFRPGLLTHSDRTLARYLEYVRKYPRDNPARAFLT</sequence>
<proteinExistence type="predicted"/>
<dbReference type="Proteomes" id="UP001519291">
    <property type="component" value="Unassembled WGS sequence"/>
</dbReference>
<evidence type="ECO:0000313" key="2">
    <source>
        <dbReference type="Proteomes" id="UP001519291"/>
    </source>
</evidence>
<name>A0ABS4XXB4_9ACTN</name>
<keyword evidence="2" id="KW-1185">Reference proteome</keyword>